<feature type="domain" description="DUF402" evidence="4">
    <location>
        <begin position="18"/>
        <end position="152"/>
    </location>
</feature>
<dbReference type="GO" id="GO:0016787">
    <property type="term" value="F:hydrolase activity"/>
    <property type="evidence" value="ECO:0007669"/>
    <property type="project" value="UniProtKB-KW"/>
</dbReference>
<dbReference type="PIRSF" id="PIRSF028345">
    <property type="entry name" value="UCP028345"/>
    <property type="match status" value="1"/>
</dbReference>
<dbReference type="OrthoDB" id="1645325at2"/>
<evidence type="ECO:0000256" key="2">
    <source>
        <dbReference type="ARBA" id="ARBA00022801"/>
    </source>
</evidence>
<proteinExistence type="predicted"/>
<keyword evidence="1" id="KW-0479">Metal-binding</keyword>
<dbReference type="GO" id="GO:0046872">
    <property type="term" value="F:metal ion binding"/>
    <property type="evidence" value="ECO:0007669"/>
    <property type="project" value="UniProtKB-KW"/>
</dbReference>
<evidence type="ECO:0000256" key="3">
    <source>
        <dbReference type="ARBA" id="ARBA00022842"/>
    </source>
</evidence>
<organism evidence="5 6">
    <name type="scientific">Massilimicrobiota timonensis</name>
    <dbReference type="NCBI Taxonomy" id="1776392"/>
    <lineage>
        <taxon>Bacteria</taxon>
        <taxon>Bacillati</taxon>
        <taxon>Bacillota</taxon>
        <taxon>Erysipelotrichia</taxon>
        <taxon>Erysipelotrichales</taxon>
        <taxon>Erysipelotrichaceae</taxon>
        <taxon>Massilimicrobiota</taxon>
    </lineage>
</organism>
<dbReference type="PANTHER" id="PTHR39159:SF1">
    <property type="entry name" value="UPF0374 PROTEIN YGAC"/>
    <property type="match status" value="1"/>
</dbReference>
<reference evidence="5 6" key="1">
    <citation type="journal article" date="2018" name="BMC Genomics">
        <title>Whole genome sequencing and function prediction of 133 gut anaerobes isolated from chicken caecum in pure cultures.</title>
        <authorList>
            <person name="Medvecky M."/>
            <person name="Cejkova D."/>
            <person name="Polansky O."/>
            <person name="Karasova D."/>
            <person name="Kubasova T."/>
            <person name="Cizek A."/>
            <person name="Rychlik I."/>
        </authorList>
    </citation>
    <scope>NUCLEOTIDE SEQUENCE [LARGE SCALE GENOMIC DNA]</scope>
    <source>
        <strain evidence="5 6">An13</strain>
    </source>
</reference>
<keyword evidence="6" id="KW-1185">Reference proteome</keyword>
<dbReference type="PANTHER" id="PTHR39159">
    <property type="match status" value="1"/>
</dbReference>
<dbReference type="InterPro" id="IPR050212">
    <property type="entry name" value="Ntdp-like"/>
</dbReference>
<evidence type="ECO:0000313" key="6">
    <source>
        <dbReference type="Proteomes" id="UP000195305"/>
    </source>
</evidence>
<evidence type="ECO:0000259" key="4">
    <source>
        <dbReference type="Pfam" id="PF04167"/>
    </source>
</evidence>
<dbReference type="InterPro" id="IPR035930">
    <property type="entry name" value="FomD-like_sf"/>
</dbReference>
<keyword evidence="3" id="KW-0460">Magnesium</keyword>
<dbReference type="InterPro" id="IPR007295">
    <property type="entry name" value="DUF402"/>
</dbReference>
<dbReference type="Pfam" id="PF04167">
    <property type="entry name" value="DUF402"/>
    <property type="match status" value="1"/>
</dbReference>
<gene>
    <name evidence="5" type="ORF">B5E75_07970</name>
</gene>
<evidence type="ECO:0000313" key="5">
    <source>
        <dbReference type="EMBL" id="OUQ34123.1"/>
    </source>
</evidence>
<dbReference type="Proteomes" id="UP000195305">
    <property type="component" value="Unassembled WGS sequence"/>
</dbReference>
<dbReference type="AlphaFoldDB" id="A0A1Y4SZE2"/>
<dbReference type="InterPro" id="IPR016882">
    <property type="entry name" value="SA1684"/>
</dbReference>
<dbReference type="EMBL" id="NFLJ01000020">
    <property type="protein sequence ID" value="OUQ34123.1"/>
    <property type="molecule type" value="Genomic_DNA"/>
</dbReference>
<evidence type="ECO:0000256" key="1">
    <source>
        <dbReference type="ARBA" id="ARBA00022723"/>
    </source>
</evidence>
<name>A0A1Y4SZE2_9FIRM</name>
<comment type="caution">
    <text evidence="5">The sequence shown here is derived from an EMBL/GenBank/DDBJ whole genome shotgun (WGS) entry which is preliminary data.</text>
</comment>
<protein>
    <recommendedName>
        <fullName evidence="4">DUF402 domain-containing protein</fullName>
    </recommendedName>
</protein>
<accession>A0A1Y4SZE2</accession>
<dbReference type="Gene3D" id="2.40.380.10">
    <property type="entry name" value="FomD-like"/>
    <property type="match status" value="1"/>
</dbReference>
<keyword evidence="2" id="KW-0378">Hydrolase</keyword>
<dbReference type="RefSeq" id="WP_087358220.1">
    <property type="nucleotide sequence ID" value="NZ_AP031415.1"/>
</dbReference>
<dbReference type="SUPFAM" id="SSF159234">
    <property type="entry name" value="FomD-like"/>
    <property type="match status" value="1"/>
</dbReference>
<sequence>MNKTFVGQNILIHCYKHDGSIHRCWDKGLVLEETPHHFIVVNNRTLVTEADGRKWYTREPAICYFPKRKWYNVICMIRKTGVHFYCNIASPTLYDGEALKYIDYDLDLKVFPDYKYKILDEEEYQQHKAAMNYSDELDDILHLQLSQLIDMAMNMSGPFRPGFAQHWYHYYQSGNYRKRRGHHGFSK</sequence>
<dbReference type="NCBIfam" id="NF010183">
    <property type="entry name" value="PRK13662.1"/>
    <property type="match status" value="1"/>
</dbReference>